<evidence type="ECO:0000256" key="1">
    <source>
        <dbReference type="SAM" id="MobiDB-lite"/>
    </source>
</evidence>
<dbReference type="EMBL" id="KB822712">
    <property type="protein sequence ID" value="ETN45600.1"/>
    <property type="molecule type" value="Genomic_DNA"/>
</dbReference>
<accession>W2SAD7</accession>
<dbReference type="STRING" id="1220924.W2SAD7"/>
<dbReference type="RefSeq" id="XP_008712328.1">
    <property type="nucleotide sequence ID" value="XM_008714106.1"/>
</dbReference>
<name>W2SAD7_CYPE1</name>
<dbReference type="OrthoDB" id="5356476at2759"/>
<feature type="compositionally biased region" description="Low complexity" evidence="1">
    <location>
        <begin position="10"/>
        <end position="44"/>
    </location>
</feature>
<dbReference type="VEuPathDB" id="FungiDB:HMPREF1541_09432"/>
<dbReference type="HOGENOM" id="CLU_057385_0_0_1"/>
<dbReference type="AlphaFoldDB" id="W2SAD7"/>
<sequence>MASDSDGTFPSSLSTSTSLPTSSSPSVGNTTTTASKPSSTSTIPSPQPHQHTLSPETTPLSPVKSPTDAALPASYPLAAQIPISSFATLPTFPPEASHLRALTLTADLPLTEYQNLLKGGEYALPEPPQSITHLTLELFSLGFPGRNPHWLANLARALPNLKSVTFFSCLIDGLDDASRADALEFFDLARVLRECHVIDSFARPGFWSQVGKLWAERARDAALEREADGAANGAANGEGMDDGGVKVVEVSYTYRGHEDSDFLARCHGEELAALAVSGLVGFGAGMVEESEGDTELGDGKEIEAGDEKKGKVGGILPYASDSRAAEGVKTKFKELAAAGDLAGLKVLNLGLWTLSVSDIKELLSGIKLQEGGTGLIDLTLSVLMSEGWAQGLVDALAASPAVLKNLEGIEIIGVPSMSKPKGSASGPAKTDEQIDNIMDTGDEDWASAAGVKVLDEKEVALLGEKCPRLAKVDMSILKAKKAGLVGFVREGPGEAWKKA</sequence>
<dbReference type="GeneID" id="19976771"/>
<keyword evidence="3" id="KW-1185">Reference proteome</keyword>
<feature type="region of interest" description="Disordered" evidence="1">
    <location>
        <begin position="1"/>
        <end position="68"/>
    </location>
</feature>
<evidence type="ECO:0000313" key="3">
    <source>
        <dbReference type="Proteomes" id="UP000030752"/>
    </source>
</evidence>
<dbReference type="eggNOG" id="ENOG502SS74">
    <property type="taxonomic scope" value="Eukaryota"/>
</dbReference>
<feature type="compositionally biased region" description="Polar residues" evidence="1">
    <location>
        <begin position="49"/>
        <end position="60"/>
    </location>
</feature>
<reference evidence="2 3" key="1">
    <citation type="submission" date="2013-03" db="EMBL/GenBank/DDBJ databases">
        <title>The Genome Sequence of Phialophora europaea CBS 101466.</title>
        <authorList>
            <consortium name="The Broad Institute Genomics Platform"/>
            <person name="Cuomo C."/>
            <person name="de Hoog S."/>
            <person name="Gorbushina A."/>
            <person name="Walker B."/>
            <person name="Young S.K."/>
            <person name="Zeng Q."/>
            <person name="Gargeya S."/>
            <person name="Fitzgerald M."/>
            <person name="Haas B."/>
            <person name="Abouelleil A."/>
            <person name="Allen A.W."/>
            <person name="Alvarado L."/>
            <person name="Arachchi H.M."/>
            <person name="Berlin A.M."/>
            <person name="Chapman S.B."/>
            <person name="Gainer-Dewar J."/>
            <person name="Goldberg J."/>
            <person name="Griggs A."/>
            <person name="Gujja S."/>
            <person name="Hansen M."/>
            <person name="Howarth C."/>
            <person name="Imamovic A."/>
            <person name="Ireland A."/>
            <person name="Larimer J."/>
            <person name="McCowan C."/>
            <person name="Murphy C."/>
            <person name="Pearson M."/>
            <person name="Poon T.W."/>
            <person name="Priest M."/>
            <person name="Roberts A."/>
            <person name="Saif S."/>
            <person name="Shea T."/>
            <person name="Sisk P."/>
            <person name="Sykes S."/>
            <person name="Wortman J."/>
            <person name="Nusbaum C."/>
            <person name="Birren B."/>
        </authorList>
    </citation>
    <scope>NUCLEOTIDE SEQUENCE [LARGE SCALE GENOMIC DNA]</scope>
    <source>
        <strain evidence="2 3">CBS 101466</strain>
    </source>
</reference>
<dbReference type="Proteomes" id="UP000030752">
    <property type="component" value="Unassembled WGS sequence"/>
</dbReference>
<gene>
    <name evidence="2" type="ORF">HMPREF1541_09432</name>
</gene>
<dbReference type="InParanoid" id="W2SAD7"/>
<organism evidence="2 3">
    <name type="scientific">Cyphellophora europaea (strain CBS 101466)</name>
    <name type="common">Phialophora europaea</name>
    <dbReference type="NCBI Taxonomy" id="1220924"/>
    <lineage>
        <taxon>Eukaryota</taxon>
        <taxon>Fungi</taxon>
        <taxon>Dikarya</taxon>
        <taxon>Ascomycota</taxon>
        <taxon>Pezizomycotina</taxon>
        <taxon>Eurotiomycetes</taxon>
        <taxon>Chaetothyriomycetidae</taxon>
        <taxon>Chaetothyriales</taxon>
        <taxon>Cyphellophoraceae</taxon>
        <taxon>Cyphellophora</taxon>
    </lineage>
</organism>
<proteinExistence type="predicted"/>
<protein>
    <submittedName>
        <fullName evidence="2">Uncharacterized protein</fullName>
    </submittedName>
</protein>
<evidence type="ECO:0000313" key="2">
    <source>
        <dbReference type="EMBL" id="ETN45600.1"/>
    </source>
</evidence>